<dbReference type="AlphaFoldDB" id="A0A2T1C4S3"/>
<gene>
    <name evidence="2" type="ORF">C7B64_09160</name>
</gene>
<dbReference type="InterPro" id="IPR004843">
    <property type="entry name" value="Calcineurin-like_PHP"/>
</dbReference>
<evidence type="ECO:0000313" key="3">
    <source>
        <dbReference type="Proteomes" id="UP000238762"/>
    </source>
</evidence>
<dbReference type="RefSeq" id="WP_106288343.1">
    <property type="nucleotide sequence ID" value="NZ_CAWNTC010000011.1"/>
</dbReference>
<keyword evidence="3" id="KW-1185">Reference proteome</keyword>
<dbReference type="Proteomes" id="UP000238762">
    <property type="component" value="Unassembled WGS sequence"/>
</dbReference>
<organism evidence="2 3">
    <name type="scientific">Merismopedia glauca CCAP 1448/3</name>
    <dbReference type="NCBI Taxonomy" id="1296344"/>
    <lineage>
        <taxon>Bacteria</taxon>
        <taxon>Bacillati</taxon>
        <taxon>Cyanobacteriota</taxon>
        <taxon>Cyanophyceae</taxon>
        <taxon>Synechococcales</taxon>
        <taxon>Merismopediaceae</taxon>
        <taxon>Merismopedia</taxon>
    </lineage>
</organism>
<evidence type="ECO:0000259" key="1">
    <source>
        <dbReference type="Pfam" id="PF00149"/>
    </source>
</evidence>
<dbReference type="PANTHER" id="PTHR35769:SF2">
    <property type="entry name" value="CALCINEURIN-LIKE METALLO-PHOSPHOESTERASE SUPERFAMILY PROTEIN"/>
    <property type="match status" value="1"/>
</dbReference>
<dbReference type="Pfam" id="PF00149">
    <property type="entry name" value="Metallophos"/>
    <property type="match status" value="1"/>
</dbReference>
<evidence type="ECO:0000313" key="2">
    <source>
        <dbReference type="EMBL" id="PSB03256.1"/>
    </source>
</evidence>
<dbReference type="PANTHER" id="PTHR35769">
    <property type="entry name" value="CALCINEURIN-LIKE METALLO-PHOSPHOESTERASE SUPERFAMILY PROTEIN"/>
    <property type="match status" value="1"/>
</dbReference>
<accession>A0A2T1C4S3</accession>
<dbReference type="SUPFAM" id="SSF56300">
    <property type="entry name" value="Metallo-dependent phosphatases"/>
    <property type="match status" value="1"/>
</dbReference>
<feature type="domain" description="Calcineurin-like phosphoesterase" evidence="1">
    <location>
        <begin position="17"/>
        <end position="231"/>
    </location>
</feature>
<proteinExistence type="predicted"/>
<name>A0A2T1C4S3_9CYAN</name>
<dbReference type="Gene3D" id="3.60.21.10">
    <property type="match status" value="1"/>
</dbReference>
<dbReference type="NCBIfam" id="TIGR04168">
    <property type="entry name" value="TIGR04168 family protein"/>
    <property type="match status" value="1"/>
</dbReference>
<dbReference type="InterPro" id="IPR027629">
    <property type="entry name" value="DevT-like"/>
</dbReference>
<dbReference type="GO" id="GO:0016787">
    <property type="term" value="F:hydrolase activity"/>
    <property type="evidence" value="ECO:0007669"/>
    <property type="project" value="InterPro"/>
</dbReference>
<dbReference type="EMBL" id="PVWJ01000036">
    <property type="protein sequence ID" value="PSB03256.1"/>
    <property type="molecule type" value="Genomic_DNA"/>
</dbReference>
<dbReference type="CDD" id="cd07397">
    <property type="entry name" value="MPP_NostocDevT-like"/>
    <property type="match status" value="1"/>
</dbReference>
<reference evidence="2 3" key="1">
    <citation type="submission" date="2018-02" db="EMBL/GenBank/DDBJ databases">
        <authorList>
            <person name="Cohen D.B."/>
            <person name="Kent A.D."/>
        </authorList>
    </citation>
    <scope>NUCLEOTIDE SEQUENCE [LARGE SCALE GENOMIC DNA]</scope>
    <source>
        <strain evidence="2 3">CCAP 1448/3</strain>
    </source>
</reference>
<protein>
    <submittedName>
        <fullName evidence="2">TIGR04168 family protein</fullName>
    </submittedName>
</protein>
<dbReference type="OrthoDB" id="504928at2"/>
<comment type="caution">
    <text evidence="2">The sequence shown here is derived from an EMBL/GenBank/DDBJ whole genome shotgun (WGS) entry which is preliminary data.</text>
</comment>
<reference evidence="2 3" key="2">
    <citation type="submission" date="2018-03" db="EMBL/GenBank/DDBJ databases">
        <title>The ancient ancestry and fast evolution of plastids.</title>
        <authorList>
            <person name="Moore K.R."/>
            <person name="Magnabosco C."/>
            <person name="Momper L."/>
            <person name="Gold D.A."/>
            <person name="Bosak T."/>
            <person name="Fournier G.P."/>
        </authorList>
    </citation>
    <scope>NUCLEOTIDE SEQUENCE [LARGE SCALE GENOMIC DNA]</scope>
    <source>
        <strain evidence="2 3">CCAP 1448/3</strain>
    </source>
</reference>
<dbReference type="InterPro" id="IPR029052">
    <property type="entry name" value="Metallo-depent_PP-like"/>
</dbReference>
<sequence>MGHDRHHVHPERNRRVKIAVVGDVHNQWEADDALALHNLGVDLVLFVGDFGNEAVEVVAEIANLDLPYAAILGNHDAWYSATDWGLKRSPYNREEEDWVQQQLDLLGDRHVGYTYLDFPALNLTVVGGRPFSWGGSTWKCPDFYQKRFGVKSFAESTEKIVAAALASKYSNVIFIGHNGPLGLGSEPESPCGKDWEPIGEDFGDPDLAEAIEKTMMAGKKVPLVTFGHMHHQLRQSSAMLRDDTRPIERTALVNGATGTIYLNAASVPRIIKMDGSRLHNFSLVELEAGIVTAASLIWVDRQGKIAHQRQLYQSALSISQ</sequence>